<dbReference type="PANTHER" id="PTHR32438">
    <property type="entry name" value="4-ALPHA-GLUCANOTRANSFERASE DPE1, CHLOROPLASTIC/AMYLOPLASTIC"/>
    <property type="match status" value="1"/>
</dbReference>
<evidence type="ECO:0000313" key="12">
    <source>
        <dbReference type="Proteomes" id="UP001465755"/>
    </source>
</evidence>
<evidence type="ECO:0000256" key="2">
    <source>
        <dbReference type="ARBA" id="ARBA00005684"/>
    </source>
</evidence>
<comment type="caution">
    <text evidence="11">The sequence shown here is derived from an EMBL/GenBank/DDBJ whole genome shotgun (WGS) entry which is preliminary data.</text>
</comment>
<feature type="region of interest" description="Disordered" evidence="10">
    <location>
        <begin position="585"/>
        <end position="622"/>
    </location>
</feature>
<feature type="compositionally biased region" description="Low complexity" evidence="10">
    <location>
        <begin position="602"/>
        <end position="616"/>
    </location>
</feature>
<evidence type="ECO:0000256" key="4">
    <source>
        <dbReference type="ARBA" id="ARBA00022676"/>
    </source>
</evidence>
<evidence type="ECO:0000313" key="11">
    <source>
        <dbReference type="EMBL" id="KAK9794332.1"/>
    </source>
</evidence>
<dbReference type="NCBIfam" id="TIGR00217">
    <property type="entry name" value="malQ"/>
    <property type="match status" value="1"/>
</dbReference>
<dbReference type="PANTHER" id="PTHR32438:SF5">
    <property type="entry name" value="4-ALPHA-GLUCANOTRANSFERASE DPE1, CHLOROPLASTIC_AMYLOPLASTIC"/>
    <property type="match status" value="1"/>
</dbReference>
<dbReference type="InterPro" id="IPR017853">
    <property type="entry name" value="GH"/>
</dbReference>
<name>A0AAW1NPR1_9CHLO</name>
<accession>A0AAW1NPR1</accession>
<dbReference type="InterPro" id="IPR003385">
    <property type="entry name" value="Glyco_hydro_77"/>
</dbReference>
<dbReference type="Proteomes" id="UP001465755">
    <property type="component" value="Unassembled WGS sequence"/>
</dbReference>
<evidence type="ECO:0000256" key="1">
    <source>
        <dbReference type="ARBA" id="ARBA00000439"/>
    </source>
</evidence>
<dbReference type="EC" id="2.4.1.25" evidence="3 9"/>
<evidence type="ECO:0000256" key="9">
    <source>
        <dbReference type="RuleBase" id="RU361207"/>
    </source>
</evidence>
<evidence type="ECO:0000256" key="6">
    <source>
        <dbReference type="ARBA" id="ARBA00023277"/>
    </source>
</evidence>
<comment type="catalytic activity">
    <reaction evidence="1 9">
        <text>Transfers a segment of a (1-&gt;4)-alpha-D-glucan to a new position in an acceptor, which may be glucose or a (1-&gt;4)-alpha-D-glucan.</text>
        <dbReference type="EC" id="2.4.1.25"/>
    </reaction>
</comment>
<dbReference type="Gene3D" id="3.20.20.80">
    <property type="entry name" value="Glycosidases"/>
    <property type="match status" value="1"/>
</dbReference>
<dbReference type="Pfam" id="PF02446">
    <property type="entry name" value="Glyco_hydro_77"/>
    <property type="match status" value="1"/>
</dbReference>
<comment type="similarity">
    <text evidence="2 9">Belongs to the disproportionating enzyme family.</text>
</comment>
<reference evidence="11 12" key="1">
    <citation type="journal article" date="2024" name="Nat. Commun.">
        <title>Phylogenomics reveals the evolutionary origins of lichenization in chlorophyte algae.</title>
        <authorList>
            <person name="Puginier C."/>
            <person name="Libourel C."/>
            <person name="Otte J."/>
            <person name="Skaloud P."/>
            <person name="Haon M."/>
            <person name="Grisel S."/>
            <person name="Petersen M."/>
            <person name="Berrin J.G."/>
            <person name="Delaux P.M."/>
            <person name="Dal Grande F."/>
            <person name="Keller J."/>
        </authorList>
    </citation>
    <scope>NUCLEOTIDE SEQUENCE [LARGE SCALE GENOMIC DNA]</scope>
    <source>
        <strain evidence="11 12">SAG 2036</strain>
    </source>
</reference>
<keyword evidence="6 9" id="KW-0119">Carbohydrate metabolism</keyword>
<dbReference type="GO" id="GO:0004134">
    <property type="term" value="F:4-alpha-glucanotransferase activity"/>
    <property type="evidence" value="ECO:0007669"/>
    <property type="project" value="UniProtKB-EC"/>
</dbReference>
<keyword evidence="4 9" id="KW-0328">Glycosyltransferase</keyword>
<evidence type="ECO:0000256" key="5">
    <source>
        <dbReference type="ARBA" id="ARBA00022679"/>
    </source>
</evidence>
<dbReference type="NCBIfam" id="NF011080">
    <property type="entry name" value="PRK14508.1-3"/>
    <property type="match status" value="1"/>
</dbReference>
<evidence type="ECO:0000256" key="7">
    <source>
        <dbReference type="ARBA" id="ARBA00031423"/>
    </source>
</evidence>
<protein>
    <recommendedName>
        <fullName evidence="3 9">4-alpha-glucanotransferase</fullName>
        <ecNumber evidence="3 9">2.4.1.25</ecNumber>
    </recommendedName>
    <alternativeName>
        <fullName evidence="7 9">Amylomaltase</fullName>
    </alternativeName>
    <alternativeName>
        <fullName evidence="8 9">Disproportionating enzyme</fullName>
    </alternativeName>
</protein>
<dbReference type="AlphaFoldDB" id="A0AAW1NPR1"/>
<keyword evidence="5 9" id="KW-0808">Transferase</keyword>
<proteinExistence type="inferred from homology"/>
<dbReference type="GO" id="GO:0005975">
    <property type="term" value="P:carbohydrate metabolic process"/>
    <property type="evidence" value="ECO:0007669"/>
    <property type="project" value="InterPro"/>
</dbReference>
<sequence length="634" mass="69530">MGLSGFLRLGHSHCSFQRRVTSVGYCAKTELPPHLGLSQLSTKVGPPAPRSSIRMAAAKQLSYEDTAIGADLADGYDKDLSKPSRNRRAGIILHPTSLPGPYGTGEIGEEAFRFVDWLASAGMQIWQVLPLVPPETMAWSPYSGLDALCGNVLLISLDKLVEEGLLSKSDLPANVPLGNCAFPEVEKVRTPILVKAADKLLAGGKFDGLLKEMKQFAKDNAWCQDSALFHALAYHNEETKHKAWWTWDGPIRKHDAKAVKEARGKFATEIQRFVALQFLFDRQWKAVKAYANDKAIKIVGDMPIYVGGQSADVWAYQDLFELSSSGAPATVSGVPPDAFSETGQLWGSPLYDWPAHKKTNFKWWAQRLSRAFQLYDETRIDHFRGFAGYWAVDAKAETAINGSWRKGPGQALFAALEKELGHVPIIAEDLGVITKDVDDLRKGIGAPGMVVLQFAWGGGPTNIHLPHNHYENSICYPGTHDNETMVGWYKDSADARDKAFLKAYLGSDGSDIAWDMIRESMKSVSMSAIFLLQDVMRLDNKARMNFPGTIEGNWAWRVGDSGVWAKLKAEAKALRALASSFDRLAPGVQPEEPEEQDKALTNGSSGKKSHSSNGSSPVKAVQGAVAEISQKIEV</sequence>
<keyword evidence="12" id="KW-1185">Reference proteome</keyword>
<organism evidence="11 12">
    <name type="scientific">Symbiochloris irregularis</name>
    <dbReference type="NCBI Taxonomy" id="706552"/>
    <lineage>
        <taxon>Eukaryota</taxon>
        <taxon>Viridiplantae</taxon>
        <taxon>Chlorophyta</taxon>
        <taxon>core chlorophytes</taxon>
        <taxon>Trebouxiophyceae</taxon>
        <taxon>Trebouxiales</taxon>
        <taxon>Trebouxiaceae</taxon>
        <taxon>Symbiochloris</taxon>
    </lineage>
</organism>
<evidence type="ECO:0000256" key="3">
    <source>
        <dbReference type="ARBA" id="ARBA00012560"/>
    </source>
</evidence>
<dbReference type="EMBL" id="JALJOQ010000140">
    <property type="protein sequence ID" value="KAK9794332.1"/>
    <property type="molecule type" value="Genomic_DNA"/>
</dbReference>
<evidence type="ECO:0000256" key="8">
    <source>
        <dbReference type="ARBA" id="ARBA00031501"/>
    </source>
</evidence>
<gene>
    <name evidence="11" type="ORF">WJX73_001909</name>
</gene>
<dbReference type="SUPFAM" id="SSF51445">
    <property type="entry name" value="(Trans)glycosidases"/>
    <property type="match status" value="1"/>
</dbReference>
<evidence type="ECO:0000256" key="10">
    <source>
        <dbReference type="SAM" id="MobiDB-lite"/>
    </source>
</evidence>